<proteinExistence type="predicted"/>
<gene>
    <name evidence="2" type="ORF">GCM10009710_37190</name>
</gene>
<dbReference type="PANTHER" id="PTHR35563">
    <property type="entry name" value="BARREL METAL-DEPENDENT HYDROLASE, PUTATIVE (AFU_ORTHOLOGUE AFUA_1G16240)-RELATED"/>
    <property type="match status" value="1"/>
</dbReference>
<dbReference type="Gene3D" id="3.20.20.140">
    <property type="entry name" value="Metal-dependent hydrolases"/>
    <property type="match status" value="1"/>
</dbReference>
<dbReference type="EMBL" id="BAAAME010000021">
    <property type="protein sequence ID" value="GAA1754500.1"/>
    <property type="molecule type" value="Genomic_DNA"/>
</dbReference>
<accession>A0ABP4WGV5</accession>
<comment type="caution">
    <text evidence="2">The sequence shown here is derived from an EMBL/GenBank/DDBJ whole genome shotgun (WGS) entry which is preliminary data.</text>
</comment>
<dbReference type="InterPro" id="IPR032466">
    <property type="entry name" value="Metal_Hydrolase"/>
</dbReference>
<evidence type="ECO:0000259" key="1">
    <source>
        <dbReference type="Pfam" id="PF04909"/>
    </source>
</evidence>
<dbReference type="PANTHER" id="PTHR35563:SF2">
    <property type="entry name" value="BARREL METAL-DEPENDENT HYDROLASE, PUTATIVE (AFU_ORTHOLOGUE AFUA_1G16240)-RELATED"/>
    <property type="match status" value="1"/>
</dbReference>
<dbReference type="SUPFAM" id="SSF51556">
    <property type="entry name" value="Metallo-dependent hydrolases"/>
    <property type="match status" value="1"/>
</dbReference>
<evidence type="ECO:0000313" key="2">
    <source>
        <dbReference type="EMBL" id="GAA1754500.1"/>
    </source>
</evidence>
<dbReference type="InterPro" id="IPR006680">
    <property type="entry name" value="Amidohydro-rel"/>
</dbReference>
<dbReference type="InterPro" id="IPR052358">
    <property type="entry name" value="Aro_Compnd_Degr_Hydrolases"/>
</dbReference>
<name>A0ABP4WGV5_9ACTN</name>
<evidence type="ECO:0000313" key="3">
    <source>
        <dbReference type="Proteomes" id="UP001501057"/>
    </source>
</evidence>
<dbReference type="RefSeq" id="WP_344204453.1">
    <property type="nucleotide sequence ID" value="NZ_BAAAME010000021.1"/>
</dbReference>
<feature type="domain" description="Amidohydrolase-related" evidence="1">
    <location>
        <begin position="15"/>
        <end position="280"/>
    </location>
</feature>
<dbReference type="Pfam" id="PF04909">
    <property type="entry name" value="Amidohydro_2"/>
    <property type="match status" value="1"/>
</dbReference>
<keyword evidence="3" id="KW-1185">Reference proteome</keyword>
<protein>
    <submittedName>
        <fullName evidence="2">Amidohydrolase family protein</fullName>
    </submittedName>
</protein>
<sequence>MSNDVRGDAPPDGACDSHVHVFHGSVDAAIDRPTPNLLLASLDQLGFDRAVVVSSAIPGTAGSGNAATARVLSLAPERLRGIALLSESSEREQIELLGTQGFVGARFSYMDLDALRAGRPMGPRVDRPRALTQMATVMREIGWQAHIFGTCSQIVAETGFLATLQVPVVIDHMGWLSDTSPRGATFREFVAAVKAEGWWVKLSALRNGPIGALDSVRPFHDALLEAAPDRMIWGSDWPFVGMPGGSTSSRILYDQFARWTPDADLLHAVLVTNPAELFGF</sequence>
<organism evidence="2 3">
    <name type="scientific">Aeromicrobium alkaliterrae</name>
    <dbReference type="NCBI Taxonomy" id="302168"/>
    <lineage>
        <taxon>Bacteria</taxon>
        <taxon>Bacillati</taxon>
        <taxon>Actinomycetota</taxon>
        <taxon>Actinomycetes</taxon>
        <taxon>Propionibacteriales</taxon>
        <taxon>Nocardioidaceae</taxon>
        <taxon>Aeromicrobium</taxon>
    </lineage>
</organism>
<reference evidence="3" key="1">
    <citation type="journal article" date="2019" name="Int. J. Syst. Evol. Microbiol.">
        <title>The Global Catalogue of Microorganisms (GCM) 10K type strain sequencing project: providing services to taxonomists for standard genome sequencing and annotation.</title>
        <authorList>
            <consortium name="The Broad Institute Genomics Platform"/>
            <consortium name="The Broad Institute Genome Sequencing Center for Infectious Disease"/>
            <person name="Wu L."/>
            <person name="Ma J."/>
        </authorList>
    </citation>
    <scope>NUCLEOTIDE SEQUENCE [LARGE SCALE GENOMIC DNA]</scope>
    <source>
        <strain evidence="3">JCM 13518</strain>
    </source>
</reference>
<dbReference type="Proteomes" id="UP001501057">
    <property type="component" value="Unassembled WGS sequence"/>
</dbReference>